<name>A0AAD8HI88_9APIA</name>
<evidence type="ECO:0000313" key="2">
    <source>
        <dbReference type="EMBL" id="KAK1367163.1"/>
    </source>
</evidence>
<comment type="caution">
    <text evidence="2">The sequence shown here is derived from an EMBL/GenBank/DDBJ whole genome shotgun (WGS) entry which is preliminary data.</text>
</comment>
<dbReference type="InterPro" id="IPR055298">
    <property type="entry name" value="AtLOH3-like"/>
</dbReference>
<gene>
    <name evidence="2" type="ORF">POM88_042724</name>
</gene>
<reference evidence="2" key="1">
    <citation type="submission" date="2023-02" db="EMBL/GenBank/DDBJ databases">
        <title>Genome of toxic invasive species Heracleum sosnowskyi carries increased number of genes despite the absence of recent whole-genome duplications.</title>
        <authorList>
            <person name="Schelkunov M."/>
            <person name="Shtratnikova V."/>
            <person name="Makarenko M."/>
            <person name="Klepikova A."/>
            <person name="Omelchenko D."/>
            <person name="Novikova G."/>
            <person name="Obukhova E."/>
            <person name="Bogdanov V."/>
            <person name="Penin A."/>
            <person name="Logacheva M."/>
        </authorList>
    </citation>
    <scope>NUCLEOTIDE SEQUENCE</scope>
    <source>
        <strain evidence="2">Hsosn_3</strain>
        <tissue evidence="2">Leaf</tissue>
    </source>
</reference>
<dbReference type="EMBL" id="JAUIZM010000009">
    <property type="protein sequence ID" value="KAK1367163.1"/>
    <property type="molecule type" value="Genomic_DNA"/>
</dbReference>
<dbReference type="Proteomes" id="UP001237642">
    <property type="component" value="Unassembled WGS sequence"/>
</dbReference>
<evidence type="ECO:0000313" key="3">
    <source>
        <dbReference type="Proteomes" id="UP001237642"/>
    </source>
</evidence>
<feature type="region of interest" description="Disordered" evidence="1">
    <location>
        <begin position="122"/>
        <end position="164"/>
    </location>
</feature>
<feature type="compositionally biased region" description="Polar residues" evidence="1">
    <location>
        <begin position="124"/>
        <end position="136"/>
    </location>
</feature>
<sequence>MSCWEIEHLKEIEEIQTGKGLNQIGTLQRPGDTRWSSHFTAICSLIRMYGATRSVLIDIAAQGTTFSQRDSWFRPWVGRIENRIPGHDQVDTCVSSIETQSSDQVLTDETIIGTRAEQVGTRLGATNTERAVSSDLQAKRNEPSRCGQPLKTEEPNMIGIPQDL</sequence>
<proteinExistence type="predicted"/>
<accession>A0AAD8HI88</accession>
<keyword evidence="3" id="KW-1185">Reference proteome</keyword>
<evidence type="ECO:0000256" key="1">
    <source>
        <dbReference type="SAM" id="MobiDB-lite"/>
    </source>
</evidence>
<dbReference type="AlphaFoldDB" id="A0AAD8HI88"/>
<protein>
    <submittedName>
        <fullName evidence="2">Uncharacterized protein</fullName>
    </submittedName>
</protein>
<reference evidence="2" key="2">
    <citation type="submission" date="2023-05" db="EMBL/GenBank/DDBJ databases">
        <authorList>
            <person name="Schelkunov M.I."/>
        </authorList>
    </citation>
    <scope>NUCLEOTIDE SEQUENCE</scope>
    <source>
        <strain evidence="2">Hsosn_3</strain>
        <tissue evidence="2">Leaf</tissue>
    </source>
</reference>
<organism evidence="2 3">
    <name type="scientific">Heracleum sosnowskyi</name>
    <dbReference type="NCBI Taxonomy" id="360622"/>
    <lineage>
        <taxon>Eukaryota</taxon>
        <taxon>Viridiplantae</taxon>
        <taxon>Streptophyta</taxon>
        <taxon>Embryophyta</taxon>
        <taxon>Tracheophyta</taxon>
        <taxon>Spermatophyta</taxon>
        <taxon>Magnoliopsida</taxon>
        <taxon>eudicotyledons</taxon>
        <taxon>Gunneridae</taxon>
        <taxon>Pentapetalae</taxon>
        <taxon>asterids</taxon>
        <taxon>campanulids</taxon>
        <taxon>Apiales</taxon>
        <taxon>Apiaceae</taxon>
        <taxon>Apioideae</taxon>
        <taxon>apioid superclade</taxon>
        <taxon>Tordylieae</taxon>
        <taxon>Tordyliinae</taxon>
        <taxon>Heracleum</taxon>
    </lineage>
</organism>
<dbReference type="PANTHER" id="PTHR11697">
    <property type="entry name" value="GENERAL TRANSCRIPTION FACTOR 2-RELATED ZINC FINGER PROTEIN"/>
    <property type="match status" value="1"/>
</dbReference>
<dbReference type="PANTHER" id="PTHR11697:SF230">
    <property type="entry name" value="ZINC FINGER, MYM DOMAIN CONTAINING 1"/>
    <property type="match status" value="1"/>
</dbReference>